<gene>
    <name evidence="1" type="ORF">SAMN05444273_11110</name>
</gene>
<keyword evidence="2" id="KW-1185">Reference proteome</keyword>
<evidence type="ECO:0000313" key="2">
    <source>
        <dbReference type="Proteomes" id="UP000184144"/>
    </source>
</evidence>
<organism evidence="1 2">
    <name type="scientific">Litoreibacter ascidiaceicola</name>
    <dbReference type="NCBI Taxonomy" id="1486859"/>
    <lineage>
        <taxon>Bacteria</taxon>
        <taxon>Pseudomonadati</taxon>
        <taxon>Pseudomonadota</taxon>
        <taxon>Alphaproteobacteria</taxon>
        <taxon>Rhodobacterales</taxon>
        <taxon>Roseobacteraceae</taxon>
        <taxon>Litoreibacter</taxon>
    </lineage>
</organism>
<dbReference type="AlphaFoldDB" id="A0A1M5E435"/>
<dbReference type="EMBL" id="FQUV01000011">
    <property type="protein sequence ID" value="SHF73832.1"/>
    <property type="molecule type" value="Genomic_DNA"/>
</dbReference>
<name>A0A1M5E435_9RHOB</name>
<sequence>MERTDFTFRQAQSAFDLISILQSYDDEMLLQSGGSDLPRIVKHAACRLEGEADAGCYETLISTVLEPDLGAEVAVAALVSNELQRGFCSGDAKELAEMATESIRSAPSKLRSAILRGLDTLEDYAHRYEPASYLLPDQSRLTRPQDQILQRLCQIARGMDQQTRQSVAKADYGYRADEHLHALDEVLSSENCQFPKDETWFPSEVVELVAHVRETPGFVVCTALLLANALPTNDSMGWFEFRWERLAAEYNALPDSVRYPILAGFRYLYEADKEFLWYSERKNWHPVEAPEFMISWA</sequence>
<evidence type="ECO:0000313" key="1">
    <source>
        <dbReference type="EMBL" id="SHF73832.1"/>
    </source>
</evidence>
<dbReference type="OrthoDB" id="7853084at2"/>
<accession>A0A1M5E435</accession>
<protein>
    <submittedName>
        <fullName evidence="1">Uncharacterized protein</fullName>
    </submittedName>
</protein>
<proteinExistence type="predicted"/>
<dbReference type="RefSeq" id="WP_073146078.1">
    <property type="nucleotide sequence ID" value="NZ_FQUV01000011.1"/>
</dbReference>
<dbReference type="Proteomes" id="UP000184144">
    <property type="component" value="Unassembled WGS sequence"/>
</dbReference>
<reference evidence="2" key="1">
    <citation type="submission" date="2016-11" db="EMBL/GenBank/DDBJ databases">
        <authorList>
            <person name="Varghese N."/>
            <person name="Submissions S."/>
        </authorList>
    </citation>
    <scope>NUCLEOTIDE SEQUENCE [LARGE SCALE GENOMIC DNA]</scope>
    <source>
        <strain evidence="2">DSM 100566</strain>
    </source>
</reference>